<keyword evidence="1" id="KW-0732">Signal</keyword>
<dbReference type="EMBL" id="JAADYS010003956">
    <property type="protein sequence ID" value="KAF4439026.1"/>
    <property type="molecule type" value="Genomic_DNA"/>
</dbReference>
<evidence type="ECO:0000313" key="2">
    <source>
        <dbReference type="EMBL" id="KAF4439026.1"/>
    </source>
</evidence>
<sequence length="101" mass="11183">MPLLACLMYPSLVMIQWMLTYPPNTHARGQNPKVRESLSSGFRDQGVHVVRRRFTLPASSLAYQKPRSPCTLARSHSSGLAHRADTLSRATVTATATYLPS</sequence>
<protein>
    <recommendedName>
        <fullName evidence="4">Secreted protein</fullName>
    </recommendedName>
</protein>
<feature type="signal peptide" evidence="1">
    <location>
        <begin position="1"/>
        <end position="27"/>
    </location>
</feature>
<evidence type="ECO:0000256" key="1">
    <source>
        <dbReference type="SAM" id="SignalP"/>
    </source>
</evidence>
<dbReference type="Proteomes" id="UP000554235">
    <property type="component" value="Unassembled WGS sequence"/>
</dbReference>
<proteinExistence type="predicted"/>
<name>A0A8H4JW30_9HYPO</name>
<evidence type="ECO:0000313" key="3">
    <source>
        <dbReference type="Proteomes" id="UP000554235"/>
    </source>
</evidence>
<accession>A0A8H4JW30</accession>
<gene>
    <name evidence="2" type="ORF">FALBO_17376</name>
</gene>
<organism evidence="2 3">
    <name type="scientific">Fusarium albosuccineum</name>
    <dbReference type="NCBI Taxonomy" id="1237068"/>
    <lineage>
        <taxon>Eukaryota</taxon>
        <taxon>Fungi</taxon>
        <taxon>Dikarya</taxon>
        <taxon>Ascomycota</taxon>
        <taxon>Pezizomycotina</taxon>
        <taxon>Sordariomycetes</taxon>
        <taxon>Hypocreomycetidae</taxon>
        <taxon>Hypocreales</taxon>
        <taxon>Nectriaceae</taxon>
        <taxon>Fusarium</taxon>
        <taxon>Fusarium decemcellulare species complex</taxon>
    </lineage>
</organism>
<evidence type="ECO:0008006" key="4">
    <source>
        <dbReference type="Google" id="ProtNLM"/>
    </source>
</evidence>
<keyword evidence="3" id="KW-1185">Reference proteome</keyword>
<feature type="chain" id="PRO_5034500404" description="Secreted protein" evidence="1">
    <location>
        <begin position="28"/>
        <end position="101"/>
    </location>
</feature>
<dbReference type="AlphaFoldDB" id="A0A8H4JW30"/>
<comment type="caution">
    <text evidence="2">The sequence shown here is derived from an EMBL/GenBank/DDBJ whole genome shotgun (WGS) entry which is preliminary data.</text>
</comment>
<feature type="non-terminal residue" evidence="2">
    <location>
        <position position="101"/>
    </location>
</feature>
<reference evidence="2 3" key="1">
    <citation type="submission" date="2020-01" db="EMBL/GenBank/DDBJ databases">
        <title>Identification and distribution of gene clusters putatively required for synthesis of sphingolipid metabolism inhibitors in phylogenetically diverse species of the filamentous fungus Fusarium.</title>
        <authorList>
            <person name="Kim H.-S."/>
            <person name="Busman M."/>
            <person name="Brown D.W."/>
            <person name="Divon H."/>
            <person name="Uhlig S."/>
            <person name="Proctor R.H."/>
        </authorList>
    </citation>
    <scope>NUCLEOTIDE SEQUENCE [LARGE SCALE GENOMIC DNA]</scope>
    <source>
        <strain evidence="2 3">NRRL 20459</strain>
    </source>
</reference>